<sequence length="149" mass="16824">LGVTAQLLTNRGVIHQFMGKLHNAMRDYQSRTAANPKYSLAYFNAANLYLHNRQFLQAKHYYSQAIELDPENKSAVLNRGITNMLLQHVQGALEDFQKVIDLCPVPSAAYFNRATLHNTVCEYQQAESDKSQAVRRVVSTCSAAVFFVQ</sequence>
<reference evidence="4" key="1">
    <citation type="thesis" date="2020" institute="ProQuest LLC" country="789 East Eisenhower Parkway, Ann Arbor, MI, USA">
        <title>Comparative Genomics and Chromosome Evolution.</title>
        <authorList>
            <person name="Mudd A.B."/>
        </authorList>
    </citation>
    <scope>NUCLEOTIDE SEQUENCE</scope>
    <source>
        <strain evidence="4">HN-11 Male</strain>
        <tissue evidence="4">Kidney and liver</tissue>
    </source>
</reference>
<dbReference type="AlphaFoldDB" id="A0A8J6F4A8"/>
<dbReference type="EMBL" id="WNTK01000006">
    <property type="protein sequence ID" value="KAG9481272.1"/>
    <property type="molecule type" value="Genomic_DNA"/>
</dbReference>
<dbReference type="InterPro" id="IPR011990">
    <property type="entry name" value="TPR-like_helical_dom_sf"/>
</dbReference>
<name>A0A8J6F4A8_ELECQ</name>
<comment type="caution">
    <text evidence="4">The sequence shown here is derived from an EMBL/GenBank/DDBJ whole genome shotgun (WGS) entry which is preliminary data.</text>
</comment>
<dbReference type="Pfam" id="PF00515">
    <property type="entry name" value="TPR_1"/>
    <property type="match status" value="1"/>
</dbReference>
<evidence type="ECO:0000256" key="1">
    <source>
        <dbReference type="ARBA" id="ARBA00022737"/>
    </source>
</evidence>
<dbReference type="Proteomes" id="UP000770717">
    <property type="component" value="Unassembled WGS sequence"/>
</dbReference>
<keyword evidence="5" id="KW-1185">Reference proteome</keyword>
<dbReference type="InterPro" id="IPR019734">
    <property type="entry name" value="TPR_rpt"/>
</dbReference>
<evidence type="ECO:0000256" key="3">
    <source>
        <dbReference type="PROSITE-ProRule" id="PRU00339"/>
    </source>
</evidence>
<dbReference type="PROSITE" id="PS50005">
    <property type="entry name" value="TPR"/>
    <property type="match status" value="1"/>
</dbReference>
<dbReference type="OrthoDB" id="1658288at2759"/>
<dbReference type="InterPro" id="IPR050498">
    <property type="entry name" value="Ycf3"/>
</dbReference>
<dbReference type="SMART" id="SM00028">
    <property type="entry name" value="TPR"/>
    <property type="match status" value="4"/>
</dbReference>
<proteinExistence type="predicted"/>
<keyword evidence="1" id="KW-0677">Repeat</keyword>
<gene>
    <name evidence="4" type="ORF">GDO78_010483</name>
</gene>
<dbReference type="PANTHER" id="PTHR44858:SF1">
    <property type="entry name" value="UDP-N-ACETYLGLUCOSAMINE--PEPTIDE N-ACETYLGLUCOSAMINYLTRANSFERASE SPINDLY-RELATED"/>
    <property type="match status" value="1"/>
</dbReference>
<evidence type="ECO:0000313" key="5">
    <source>
        <dbReference type="Proteomes" id="UP000770717"/>
    </source>
</evidence>
<accession>A0A8J6F4A8</accession>
<protein>
    <submittedName>
        <fullName evidence="4">Uncharacterized protein</fullName>
    </submittedName>
</protein>
<feature type="repeat" description="TPR" evidence="3">
    <location>
        <begin position="39"/>
        <end position="72"/>
    </location>
</feature>
<evidence type="ECO:0000256" key="2">
    <source>
        <dbReference type="ARBA" id="ARBA00022803"/>
    </source>
</evidence>
<keyword evidence="2 3" id="KW-0802">TPR repeat</keyword>
<dbReference type="PROSITE" id="PS50293">
    <property type="entry name" value="TPR_REGION"/>
    <property type="match status" value="1"/>
</dbReference>
<dbReference type="PANTHER" id="PTHR44858">
    <property type="entry name" value="TETRATRICOPEPTIDE REPEAT PROTEIN 6"/>
    <property type="match status" value="1"/>
</dbReference>
<organism evidence="4 5">
    <name type="scientific">Eleutherodactylus coqui</name>
    <name type="common">Puerto Rican coqui</name>
    <dbReference type="NCBI Taxonomy" id="57060"/>
    <lineage>
        <taxon>Eukaryota</taxon>
        <taxon>Metazoa</taxon>
        <taxon>Chordata</taxon>
        <taxon>Craniata</taxon>
        <taxon>Vertebrata</taxon>
        <taxon>Euteleostomi</taxon>
        <taxon>Amphibia</taxon>
        <taxon>Batrachia</taxon>
        <taxon>Anura</taxon>
        <taxon>Neobatrachia</taxon>
        <taxon>Hyloidea</taxon>
        <taxon>Eleutherodactylidae</taxon>
        <taxon>Eleutherodactylinae</taxon>
        <taxon>Eleutherodactylus</taxon>
        <taxon>Eleutherodactylus</taxon>
    </lineage>
</organism>
<feature type="non-terminal residue" evidence="4">
    <location>
        <position position="149"/>
    </location>
</feature>
<dbReference type="Gene3D" id="1.25.40.10">
    <property type="entry name" value="Tetratricopeptide repeat domain"/>
    <property type="match status" value="1"/>
</dbReference>
<dbReference type="SUPFAM" id="SSF48452">
    <property type="entry name" value="TPR-like"/>
    <property type="match status" value="1"/>
</dbReference>
<evidence type="ECO:0000313" key="4">
    <source>
        <dbReference type="EMBL" id="KAG9481272.1"/>
    </source>
</evidence>